<keyword evidence="1" id="KW-0812">Transmembrane</keyword>
<feature type="transmembrane region" description="Helical" evidence="1">
    <location>
        <begin position="433"/>
        <end position="455"/>
    </location>
</feature>
<sequence length="614" mass="68119">MKVDKLYLPIVLCIYFVFSLTTLALWERSEVNTLTGDEPHYLVMASGIAKHHTFEQTLPYKEEFATKEIFKWGMAAANDTPAPANTHATLGPHGLYNYHNVGLPLLLALPFVLGGIIGAKLFLIFCGALVVLVVWKVTGLFSPDLRHRFFSTLLACVSLPLIPAANQVYPDMLGGLLSALGLYWFYTAQQRRGLFADLLLACAIAFLPWLQIKLAATCVILILGVSARIYQENKEYKRVLGVLLIAGISCMLLASYNYYAFGKVSGPYVGNALEISKTSFMVFLGLIFDQNQGFLFQNPVNLIGVLALGEMFRRHRQFTLVWGLVFLSLIVPNAMHPAWYGGASFSGRFGWSAQVVFYIPVVYGLLQLSATRVRVFGVVVALCLAVQAYLFYKYAIDGVDYYNRGQAAWITQYSAFYVPVRSWLPMLYNSDWAYGYLLNYAWFAIVSLVLLLGFTTEKRARGVIKAALVVALVVVVCAGFKKMPHSSNVVYLAKDLPSFAGTISGNDRVVSPTTDKAGLLVYGPYKPLGQGKFKLNVRYSSVAPESQQVDFVEVSDAMSGVQLQKIELAGTNGNVRDLDFHFQVTDAAPNKIEFRIHWKGESAMTVQSISLREI</sequence>
<organism evidence="2 3">
    <name type="scientific">Pseudomonas aphyarum</name>
    <dbReference type="NCBI Taxonomy" id="2942629"/>
    <lineage>
        <taxon>Bacteria</taxon>
        <taxon>Pseudomonadati</taxon>
        <taxon>Pseudomonadota</taxon>
        <taxon>Gammaproteobacteria</taxon>
        <taxon>Pseudomonadales</taxon>
        <taxon>Pseudomonadaceae</taxon>
        <taxon>Pseudomonas</taxon>
    </lineage>
</organism>
<feature type="transmembrane region" description="Helical" evidence="1">
    <location>
        <begin position="268"/>
        <end position="288"/>
    </location>
</feature>
<keyword evidence="1" id="KW-1133">Transmembrane helix</keyword>
<feature type="transmembrane region" description="Helical" evidence="1">
    <location>
        <begin position="319"/>
        <end position="339"/>
    </location>
</feature>
<evidence type="ECO:0000256" key="1">
    <source>
        <dbReference type="SAM" id="Phobius"/>
    </source>
</evidence>
<name>A0ABT5PI89_9PSED</name>
<evidence type="ECO:0000313" key="3">
    <source>
        <dbReference type="Proteomes" id="UP001150531"/>
    </source>
</evidence>
<accession>A0ABT5PI89</accession>
<dbReference type="EMBL" id="JAMDGS010000002">
    <property type="protein sequence ID" value="MDD1123435.1"/>
    <property type="molecule type" value="Genomic_DNA"/>
</dbReference>
<dbReference type="RefSeq" id="WP_273898485.1">
    <property type="nucleotide sequence ID" value="NZ_JAMDGS010000002.1"/>
</dbReference>
<gene>
    <name evidence="2" type="ORF">M5G18_02430</name>
</gene>
<feature type="transmembrane region" description="Helical" evidence="1">
    <location>
        <begin position="239"/>
        <end position="261"/>
    </location>
</feature>
<feature type="transmembrane region" description="Helical" evidence="1">
    <location>
        <begin position="145"/>
        <end position="162"/>
    </location>
</feature>
<feature type="transmembrane region" description="Helical" evidence="1">
    <location>
        <begin position="462"/>
        <end position="481"/>
    </location>
</feature>
<feature type="transmembrane region" description="Helical" evidence="1">
    <location>
        <begin position="198"/>
        <end position="227"/>
    </location>
</feature>
<feature type="transmembrane region" description="Helical" evidence="1">
    <location>
        <begin position="105"/>
        <end position="133"/>
    </location>
</feature>
<feature type="transmembrane region" description="Helical" evidence="1">
    <location>
        <begin position="7"/>
        <end position="26"/>
    </location>
</feature>
<proteinExistence type="predicted"/>
<dbReference type="Proteomes" id="UP001150531">
    <property type="component" value="Unassembled WGS sequence"/>
</dbReference>
<protein>
    <recommendedName>
        <fullName evidence="4">Glycosyltransferase RgtA/B/C/D-like domain-containing protein</fullName>
    </recommendedName>
</protein>
<evidence type="ECO:0000313" key="2">
    <source>
        <dbReference type="EMBL" id="MDD1123435.1"/>
    </source>
</evidence>
<feature type="transmembrane region" description="Helical" evidence="1">
    <location>
        <begin position="345"/>
        <end position="366"/>
    </location>
</feature>
<reference evidence="2" key="1">
    <citation type="submission" date="2022-05" db="EMBL/GenBank/DDBJ databases">
        <title>Novel Pseudomonas spp. Isolated from a Rainbow Trout Aquaculture Facility.</title>
        <authorList>
            <person name="Testerman T."/>
            <person name="Graf J."/>
        </authorList>
    </citation>
    <scope>NUCLEOTIDE SEQUENCE</scope>
    <source>
        <strain evidence="2">ID386</strain>
    </source>
</reference>
<keyword evidence="1" id="KW-0472">Membrane</keyword>
<keyword evidence="3" id="KW-1185">Reference proteome</keyword>
<feature type="transmembrane region" description="Helical" evidence="1">
    <location>
        <begin position="373"/>
        <end position="392"/>
    </location>
</feature>
<evidence type="ECO:0008006" key="4">
    <source>
        <dbReference type="Google" id="ProtNLM"/>
    </source>
</evidence>
<comment type="caution">
    <text evidence="2">The sequence shown here is derived from an EMBL/GenBank/DDBJ whole genome shotgun (WGS) entry which is preliminary data.</text>
</comment>